<dbReference type="InterPro" id="IPR027417">
    <property type="entry name" value="P-loop_NTPase"/>
</dbReference>
<dbReference type="Pfam" id="PF00176">
    <property type="entry name" value="SNF2-rel_dom"/>
    <property type="match status" value="1"/>
</dbReference>
<dbReference type="Gene3D" id="3.40.50.300">
    <property type="entry name" value="P-loop containing nucleotide triphosphate hydrolases"/>
    <property type="match status" value="1"/>
</dbReference>
<dbReference type="AlphaFoldDB" id="A0AAF1BI54"/>
<dbReference type="Proteomes" id="UP000827549">
    <property type="component" value="Chromosome 1"/>
</dbReference>
<keyword evidence="3" id="KW-0067">ATP-binding</keyword>
<dbReference type="GO" id="GO:0004386">
    <property type="term" value="F:helicase activity"/>
    <property type="evidence" value="ECO:0007669"/>
    <property type="project" value="UniProtKB-KW"/>
</dbReference>
<feature type="region of interest" description="Disordered" evidence="4">
    <location>
        <begin position="1123"/>
        <end position="1169"/>
    </location>
</feature>
<dbReference type="Pfam" id="PF00271">
    <property type="entry name" value="Helicase_C"/>
    <property type="match status" value="1"/>
</dbReference>
<dbReference type="GO" id="GO:0006281">
    <property type="term" value="P:DNA repair"/>
    <property type="evidence" value="ECO:0007669"/>
    <property type="project" value="TreeGrafter"/>
</dbReference>
<evidence type="ECO:0000256" key="4">
    <source>
        <dbReference type="SAM" id="MobiDB-lite"/>
    </source>
</evidence>
<gene>
    <name evidence="6" type="primary">SPBC23E6.02_3</name>
    <name evidence="6" type="ORF">LOC62_01G000346</name>
</gene>
<dbReference type="PANTHER" id="PTHR45626:SF51">
    <property type="entry name" value="SNF2-RELATED DOMAIN-CONTAINING PROTEIN"/>
    <property type="match status" value="1"/>
</dbReference>
<dbReference type="SMART" id="SM00487">
    <property type="entry name" value="DEXDc"/>
    <property type="match status" value="1"/>
</dbReference>
<feature type="domain" description="Helicase C-terminal" evidence="5">
    <location>
        <begin position="901"/>
        <end position="1048"/>
    </location>
</feature>
<dbReference type="GO" id="GO:0008094">
    <property type="term" value="F:ATP-dependent activity, acting on DNA"/>
    <property type="evidence" value="ECO:0007669"/>
    <property type="project" value="TreeGrafter"/>
</dbReference>
<evidence type="ECO:0000256" key="2">
    <source>
        <dbReference type="ARBA" id="ARBA00022801"/>
    </source>
</evidence>
<dbReference type="PANTHER" id="PTHR45626">
    <property type="entry name" value="TRANSCRIPTION TERMINATION FACTOR 2-RELATED"/>
    <property type="match status" value="1"/>
</dbReference>
<name>A0AAF1BI54_9TREE</name>
<evidence type="ECO:0000259" key="5">
    <source>
        <dbReference type="PROSITE" id="PS51194"/>
    </source>
</evidence>
<dbReference type="InterPro" id="IPR049730">
    <property type="entry name" value="SNF2/RAD54-like_C"/>
</dbReference>
<dbReference type="InterPro" id="IPR000330">
    <property type="entry name" value="SNF2_N"/>
</dbReference>
<keyword evidence="6" id="KW-0347">Helicase</keyword>
<organism evidence="6 7">
    <name type="scientific">Vanrija pseudolonga</name>
    <dbReference type="NCBI Taxonomy" id="143232"/>
    <lineage>
        <taxon>Eukaryota</taxon>
        <taxon>Fungi</taxon>
        <taxon>Dikarya</taxon>
        <taxon>Basidiomycota</taxon>
        <taxon>Agaricomycotina</taxon>
        <taxon>Tremellomycetes</taxon>
        <taxon>Trichosporonales</taxon>
        <taxon>Trichosporonaceae</taxon>
        <taxon>Vanrija</taxon>
    </lineage>
</organism>
<keyword evidence="7" id="KW-1185">Reference proteome</keyword>
<evidence type="ECO:0000313" key="6">
    <source>
        <dbReference type="EMBL" id="WOO76724.1"/>
    </source>
</evidence>
<dbReference type="GO" id="GO:0005634">
    <property type="term" value="C:nucleus"/>
    <property type="evidence" value="ECO:0007669"/>
    <property type="project" value="TreeGrafter"/>
</dbReference>
<evidence type="ECO:0000256" key="3">
    <source>
        <dbReference type="ARBA" id="ARBA00022840"/>
    </source>
</evidence>
<dbReference type="InterPro" id="IPR014001">
    <property type="entry name" value="Helicase_ATP-bd"/>
</dbReference>
<protein>
    <submittedName>
        <fullName evidence="6">Purtative ATP-dependent helicase</fullName>
    </submittedName>
</protein>
<evidence type="ECO:0000256" key="1">
    <source>
        <dbReference type="ARBA" id="ARBA00022741"/>
    </source>
</evidence>
<dbReference type="GO" id="GO:0016787">
    <property type="term" value="F:hydrolase activity"/>
    <property type="evidence" value="ECO:0007669"/>
    <property type="project" value="UniProtKB-KW"/>
</dbReference>
<dbReference type="PROSITE" id="PS51194">
    <property type="entry name" value="HELICASE_CTER"/>
    <property type="match status" value="1"/>
</dbReference>
<dbReference type="GeneID" id="87803605"/>
<dbReference type="InterPro" id="IPR038718">
    <property type="entry name" value="SNF2-like_sf"/>
</dbReference>
<dbReference type="EMBL" id="CP086714">
    <property type="protein sequence ID" value="WOO76724.1"/>
    <property type="molecule type" value="Genomic_DNA"/>
</dbReference>
<dbReference type="InterPro" id="IPR050628">
    <property type="entry name" value="SNF2_RAD54_helicase_TF"/>
</dbReference>
<sequence>MAPDAIKLGTVVLARRGGPGGGGAPHGDPGPWEPLDAAFLEDTDWPESEADTVALLLGLLHDLTLGAYLEQRATPSGTIIRVSVLPNDNGRWRAGGARTKRLKALFKLLDRGWDGGEGRLLATSEEEVGVGMQALYALIESPPEPAFGEPEFIGDQEAFDGLAGYENPPGVQTMMYKYQIVSGSVAYGADVQRSVARMLQMETNPATMVSTAYSSFMEQLTGQNYYVNLSTMDIRRYPERFPLSRGGILCEQMGVGKTLMCLALVLASRHQATLPPPGATDISEVVTDVAVKTYSTASMAALRLELDADDDELAGTPSLSSMCADIIVQSNPAAGWTRDLPISPVAQNLLNNRKCMYFRFPPPARLPRGAKRVPYRPAEPFVLAPTTLIVVPPILVPQWVQEAESHLQEGALRILVIKEGKEPLPPMEELVQHDIVLMSLDRFRREGHRDPDALLSTELLRARWKRIILDEGNIANNTKSDAMTLAETLSIERRWIVSGTPTTHLKQGTEVVTQSFLESEGLTSPTKTKSAQKTKKWSKADLDDVTRLGNMLKGFLAAEVFQSENFARLVTSPLRSIDGPIYGAVDRIRTIMSAVMVKHRPGIIDEEVALPPSTLTAEKVHFTNWQRLTYNALTALVASNVYTSGFEDADYFLHPRNTEAFNQVVANLHLACFWFSSADMDIEGALERSDKHLEKKGHKLNEKQRQGVIEAISYMRQALEAPGWAEWFQHAVVSIPYDGSGLPASILDAWSESPDGSPTTIDAHALRLLRGLNKRGADVAGLCREGWEERGKRPYADEYAKAMEKAEKKWRATGGEDVSLQTASLPHHRSDTKAAADKPKAPRVVRVKAGGKEKAKDDDVIDVQLNLAATNAARAADLSSVLPRPLPSILRTSSQSAKSNYVIQSVTSAPEDDKFVIFGTFEEIAHLTEALDLAGITSVYAGAHVAADARKKALKDFAKPEMRVCLLELKFAARGLTLTLANRMLFVSPVWSLDVQAQAIKRIHRIGQSRPTHIEILVTEGTFEEDIVRREAASRSSDEEKSYSRALIENPRYVTAEADKREYFPVKLVPVGSELTSPEKEELARALGAVTPPSRTPNDTPLITPGTPLAVDVDEKPVLGKRGIRFTEDEPAGSSGKRARFASPARAETTKRTRFASPEPTQKRARFAD</sequence>
<dbReference type="GO" id="GO:0005524">
    <property type="term" value="F:ATP binding"/>
    <property type="evidence" value="ECO:0007669"/>
    <property type="project" value="UniProtKB-KW"/>
</dbReference>
<keyword evidence="1" id="KW-0547">Nucleotide-binding</keyword>
<proteinExistence type="predicted"/>
<dbReference type="RefSeq" id="XP_062622756.1">
    <property type="nucleotide sequence ID" value="XM_062766772.1"/>
</dbReference>
<dbReference type="SUPFAM" id="SSF52540">
    <property type="entry name" value="P-loop containing nucleoside triphosphate hydrolases"/>
    <property type="match status" value="2"/>
</dbReference>
<keyword evidence="2" id="KW-0378">Hydrolase</keyword>
<dbReference type="Gene3D" id="3.40.50.10810">
    <property type="entry name" value="Tandem AAA-ATPase domain"/>
    <property type="match status" value="1"/>
</dbReference>
<reference evidence="6" key="1">
    <citation type="submission" date="2023-10" db="EMBL/GenBank/DDBJ databases">
        <authorList>
            <person name="Noh H."/>
        </authorList>
    </citation>
    <scope>NUCLEOTIDE SEQUENCE</scope>
    <source>
        <strain evidence="6">DUCC4014</strain>
    </source>
</reference>
<dbReference type="CDD" id="cd18793">
    <property type="entry name" value="SF2_C_SNF"/>
    <property type="match status" value="1"/>
</dbReference>
<accession>A0AAF1BI54</accession>
<evidence type="ECO:0000313" key="7">
    <source>
        <dbReference type="Proteomes" id="UP000827549"/>
    </source>
</evidence>
<dbReference type="InterPro" id="IPR001650">
    <property type="entry name" value="Helicase_C-like"/>
</dbReference>